<gene>
    <name evidence="1" type="ORF">TVAG_313310</name>
</gene>
<dbReference type="VEuPathDB" id="TrichDB:TVAG_313310"/>
<name>A2G5E6_TRIV3</name>
<dbReference type="Proteomes" id="UP000001542">
    <property type="component" value="Unassembled WGS sequence"/>
</dbReference>
<dbReference type="VEuPathDB" id="TrichDB:TVAGG3_0089310"/>
<accession>A2G5E6</accession>
<dbReference type="PANTHER" id="PTHR24159">
    <property type="match status" value="1"/>
</dbReference>
<evidence type="ECO:0000313" key="2">
    <source>
        <dbReference type="Proteomes" id="UP000001542"/>
    </source>
</evidence>
<keyword evidence="2" id="KW-1185">Reference proteome</keyword>
<reference evidence="1" key="2">
    <citation type="journal article" date="2007" name="Science">
        <title>Draft genome sequence of the sexually transmitted pathogen Trichomonas vaginalis.</title>
        <authorList>
            <person name="Carlton J.M."/>
            <person name="Hirt R.P."/>
            <person name="Silva J.C."/>
            <person name="Delcher A.L."/>
            <person name="Schatz M."/>
            <person name="Zhao Q."/>
            <person name="Wortman J.R."/>
            <person name="Bidwell S.L."/>
            <person name="Alsmark U.C.M."/>
            <person name="Besteiro S."/>
            <person name="Sicheritz-Ponten T."/>
            <person name="Noel C.J."/>
            <person name="Dacks J.B."/>
            <person name="Foster P.G."/>
            <person name="Simillion C."/>
            <person name="Van de Peer Y."/>
            <person name="Miranda-Saavedra D."/>
            <person name="Barton G.J."/>
            <person name="Westrop G.D."/>
            <person name="Mueller S."/>
            <person name="Dessi D."/>
            <person name="Fiori P.L."/>
            <person name="Ren Q."/>
            <person name="Paulsen I."/>
            <person name="Zhang H."/>
            <person name="Bastida-Corcuera F.D."/>
            <person name="Simoes-Barbosa A."/>
            <person name="Brown M.T."/>
            <person name="Hayes R.D."/>
            <person name="Mukherjee M."/>
            <person name="Okumura C.Y."/>
            <person name="Schneider R."/>
            <person name="Smith A.J."/>
            <person name="Vanacova S."/>
            <person name="Villalvazo M."/>
            <person name="Haas B.J."/>
            <person name="Pertea M."/>
            <person name="Feldblyum T.V."/>
            <person name="Utterback T.R."/>
            <person name="Shu C.L."/>
            <person name="Osoegawa K."/>
            <person name="de Jong P.J."/>
            <person name="Hrdy I."/>
            <person name="Horvathova L."/>
            <person name="Zubacova Z."/>
            <person name="Dolezal P."/>
            <person name="Malik S.B."/>
            <person name="Logsdon J.M. Jr."/>
            <person name="Henze K."/>
            <person name="Gupta A."/>
            <person name="Wang C.C."/>
            <person name="Dunne R.L."/>
            <person name="Upcroft J.A."/>
            <person name="Upcroft P."/>
            <person name="White O."/>
            <person name="Salzberg S.L."/>
            <person name="Tang P."/>
            <person name="Chiu C.-H."/>
            <person name="Lee Y.-S."/>
            <person name="Embley T.M."/>
            <person name="Coombs G.H."/>
            <person name="Mottram J.C."/>
            <person name="Tachezy J."/>
            <person name="Fraser-Liggett C.M."/>
            <person name="Johnson P.J."/>
        </authorList>
    </citation>
    <scope>NUCLEOTIDE SEQUENCE [LARGE SCALE GENOMIC DNA]</scope>
    <source>
        <strain evidence="1">G3</strain>
    </source>
</reference>
<dbReference type="PANTHER" id="PTHR24159:SF5">
    <property type="entry name" value="ANK_REP_REGION DOMAIN-CONTAINING PROTEIN"/>
    <property type="match status" value="1"/>
</dbReference>
<dbReference type="SMR" id="A2G5E6"/>
<dbReference type="EMBL" id="DS114421">
    <property type="protein sequence ID" value="EAX87628.1"/>
    <property type="molecule type" value="Genomic_DNA"/>
</dbReference>
<evidence type="ECO:0008006" key="3">
    <source>
        <dbReference type="Google" id="ProtNLM"/>
    </source>
</evidence>
<proteinExistence type="predicted"/>
<organism evidence="1 2">
    <name type="scientific">Trichomonas vaginalis (strain ATCC PRA-98 / G3)</name>
    <dbReference type="NCBI Taxonomy" id="412133"/>
    <lineage>
        <taxon>Eukaryota</taxon>
        <taxon>Metamonada</taxon>
        <taxon>Parabasalia</taxon>
        <taxon>Trichomonadida</taxon>
        <taxon>Trichomonadidae</taxon>
        <taxon>Trichomonas</taxon>
    </lineage>
</organism>
<sequence>MSLYLIDIFPQMRDKDIKLFTELYQKISNEFSCISKPKNEKLTTLLHYKGFKFENFEPKMTEEEILNLYSTESPLYYIAWDKVDELESKFSNLDIDQKINEITPLDCAIKYGSELCFNYLKILGAKYTFESGKYAVQAGNKNIFMQMIAEGNSFNNMISTALDYHNYEIAEYFKSNFGQTNYSIAESMHFGNYEVASYLLTHGGIINIRYNPFLFMFIIDL</sequence>
<dbReference type="AlphaFoldDB" id="A2G5E6"/>
<protein>
    <recommendedName>
        <fullName evidence="3">DUF3447 domain-containing protein</fullName>
    </recommendedName>
</protein>
<dbReference type="SUPFAM" id="SSF48403">
    <property type="entry name" value="Ankyrin repeat"/>
    <property type="match status" value="1"/>
</dbReference>
<dbReference type="KEGG" id="tva:4745280"/>
<reference evidence="1" key="1">
    <citation type="submission" date="2006-10" db="EMBL/GenBank/DDBJ databases">
        <authorList>
            <person name="Amadeo P."/>
            <person name="Zhao Q."/>
            <person name="Wortman J."/>
            <person name="Fraser-Liggett C."/>
            <person name="Carlton J."/>
        </authorList>
    </citation>
    <scope>NUCLEOTIDE SEQUENCE</scope>
    <source>
        <strain evidence="1">G3</strain>
    </source>
</reference>
<dbReference type="InterPro" id="IPR036770">
    <property type="entry name" value="Ankyrin_rpt-contain_sf"/>
</dbReference>
<dbReference type="InParanoid" id="A2G5E6"/>
<evidence type="ECO:0000313" key="1">
    <source>
        <dbReference type="EMBL" id="EAX87628.1"/>
    </source>
</evidence>
<dbReference type="RefSeq" id="XP_001300558.1">
    <property type="nucleotide sequence ID" value="XM_001300557.1"/>
</dbReference>